<protein>
    <submittedName>
        <fullName evidence="1">Uncharacterized protein</fullName>
    </submittedName>
</protein>
<organism evidence="1 2">
    <name type="scientific">Mycena belliarum</name>
    <dbReference type="NCBI Taxonomy" id="1033014"/>
    <lineage>
        <taxon>Eukaryota</taxon>
        <taxon>Fungi</taxon>
        <taxon>Dikarya</taxon>
        <taxon>Basidiomycota</taxon>
        <taxon>Agaricomycotina</taxon>
        <taxon>Agaricomycetes</taxon>
        <taxon>Agaricomycetidae</taxon>
        <taxon>Agaricales</taxon>
        <taxon>Marasmiineae</taxon>
        <taxon>Mycenaceae</taxon>
        <taxon>Mycena</taxon>
    </lineage>
</organism>
<sequence>MVALSLFLSSLGPRLHPACLRSSPHVSDPVHTSYTLPYLSGARAVRPESHLPHPLRPCPAFFRSRELPSIRIPHSTISPPSPPSLILRPSLYPLHPSPPLVSWLRLLIALASLSLLSPPFFPALCASLPSFLLPVTASNPIISSPNTSQGPRRH</sequence>
<proteinExistence type="predicted"/>
<evidence type="ECO:0000313" key="2">
    <source>
        <dbReference type="Proteomes" id="UP001222325"/>
    </source>
</evidence>
<accession>A0AAD6XR66</accession>
<comment type="caution">
    <text evidence="1">The sequence shown here is derived from an EMBL/GenBank/DDBJ whole genome shotgun (WGS) entry which is preliminary data.</text>
</comment>
<dbReference type="Proteomes" id="UP001222325">
    <property type="component" value="Unassembled WGS sequence"/>
</dbReference>
<evidence type="ECO:0000313" key="1">
    <source>
        <dbReference type="EMBL" id="KAJ7086792.1"/>
    </source>
</evidence>
<keyword evidence="2" id="KW-1185">Reference proteome</keyword>
<dbReference type="EMBL" id="JARJCN010000030">
    <property type="protein sequence ID" value="KAJ7086792.1"/>
    <property type="molecule type" value="Genomic_DNA"/>
</dbReference>
<dbReference type="AlphaFoldDB" id="A0AAD6XR66"/>
<gene>
    <name evidence="1" type="ORF">B0H15DRAFT_843794</name>
</gene>
<name>A0AAD6XR66_9AGAR</name>
<reference evidence="1" key="1">
    <citation type="submission" date="2023-03" db="EMBL/GenBank/DDBJ databases">
        <title>Massive genome expansion in bonnet fungi (Mycena s.s.) driven by repeated elements and novel gene families across ecological guilds.</title>
        <authorList>
            <consortium name="Lawrence Berkeley National Laboratory"/>
            <person name="Harder C.B."/>
            <person name="Miyauchi S."/>
            <person name="Viragh M."/>
            <person name="Kuo A."/>
            <person name="Thoen E."/>
            <person name="Andreopoulos B."/>
            <person name="Lu D."/>
            <person name="Skrede I."/>
            <person name="Drula E."/>
            <person name="Henrissat B."/>
            <person name="Morin E."/>
            <person name="Kohler A."/>
            <person name="Barry K."/>
            <person name="LaButti K."/>
            <person name="Morin E."/>
            <person name="Salamov A."/>
            <person name="Lipzen A."/>
            <person name="Mereny Z."/>
            <person name="Hegedus B."/>
            <person name="Baldrian P."/>
            <person name="Stursova M."/>
            <person name="Weitz H."/>
            <person name="Taylor A."/>
            <person name="Grigoriev I.V."/>
            <person name="Nagy L.G."/>
            <person name="Martin F."/>
            <person name="Kauserud H."/>
        </authorList>
    </citation>
    <scope>NUCLEOTIDE SEQUENCE</scope>
    <source>
        <strain evidence="1">CBHHK173m</strain>
    </source>
</reference>